<dbReference type="InterPro" id="IPR027417">
    <property type="entry name" value="P-loop_NTPase"/>
</dbReference>
<dbReference type="GO" id="GO:0016887">
    <property type="term" value="F:ATP hydrolysis activity"/>
    <property type="evidence" value="ECO:0007669"/>
    <property type="project" value="InterPro"/>
</dbReference>
<protein>
    <submittedName>
        <fullName evidence="2">Capsule polysaccharide export ATP-binding protein ctrD (Capsular-polysaccharide-transporting ATPase)</fullName>
        <ecNumber evidence="2">3.6.3.38</ecNumber>
    </submittedName>
</protein>
<dbReference type="AlphaFoldDB" id="A0A378HYQ7"/>
<evidence type="ECO:0000313" key="2">
    <source>
        <dbReference type="EMBL" id="STX28038.1"/>
    </source>
</evidence>
<dbReference type="Proteomes" id="UP000254968">
    <property type="component" value="Unassembled WGS sequence"/>
</dbReference>
<dbReference type="EMBL" id="UGNV01000001">
    <property type="protein sequence ID" value="STX28038.1"/>
    <property type="molecule type" value="Genomic_DNA"/>
</dbReference>
<dbReference type="InterPro" id="IPR003439">
    <property type="entry name" value="ABC_transporter-like_ATP-bd"/>
</dbReference>
<dbReference type="EC" id="3.6.3.38" evidence="2"/>
<evidence type="ECO:0000313" key="3">
    <source>
        <dbReference type="Proteomes" id="UP000254968"/>
    </source>
</evidence>
<dbReference type="InterPro" id="IPR050683">
    <property type="entry name" value="Bact_Polysacc_Export_ATP-bd"/>
</dbReference>
<name>A0A378HYQ7_9GAMM</name>
<keyword evidence="3" id="KW-1185">Reference proteome</keyword>
<reference evidence="2 3" key="1">
    <citation type="submission" date="2018-06" db="EMBL/GenBank/DDBJ databases">
        <authorList>
            <consortium name="Pathogen Informatics"/>
            <person name="Doyle S."/>
        </authorList>
    </citation>
    <scope>NUCLEOTIDE SEQUENCE [LARGE SCALE GENOMIC DNA]</scope>
    <source>
        <strain evidence="2 3">NCTC13315</strain>
    </source>
</reference>
<accession>A0A378HYQ7</accession>
<dbReference type="PANTHER" id="PTHR46743">
    <property type="entry name" value="TEICHOIC ACIDS EXPORT ATP-BINDING PROTEIN TAGH"/>
    <property type="match status" value="1"/>
</dbReference>
<keyword evidence="2" id="KW-0067">ATP-binding</keyword>
<evidence type="ECO:0000259" key="1">
    <source>
        <dbReference type="PROSITE" id="PS50893"/>
    </source>
</evidence>
<feature type="domain" description="ABC transporter" evidence="1">
    <location>
        <begin position="5"/>
        <end position="216"/>
    </location>
</feature>
<dbReference type="PROSITE" id="PS50893">
    <property type="entry name" value="ABC_TRANSPORTER_2"/>
    <property type="match status" value="1"/>
</dbReference>
<dbReference type="PANTHER" id="PTHR46743:SF2">
    <property type="entry name" value="TEICHOIC ACIDS EXPORT ATP-BINDING PROTEIN TAGH"/>
    <property type="match status" value="1"/>
</dbReference>
<keyword evidence="2" id="KW-0378">Hydrolase</keyword>
<sequence>MLGFINGTKYFKTINGIQVVLNNATFLAEEHQKIGILSGIGAGKSTIIKILAGTQKLNSGFLIKKHTAWPLGYAGAFHPFLTANENIKIIAQLNYLDPFDLRVFCQDFIELSDTELNAKMGAYSANMRAKLGFALSLAIPCDFFLAEEKLSVGDDDFRIKCEVALELRLKHSGLIFFSRNPKLTQNICTKHGLLRDGKIIMYESHEEASYIFAQDISLV</sequence>
<dbReference type="Gene3D" id="3.40.50.300">
    <property type="entry name" value="P-loop containing nucleotide triphosphate hydrolases"/>
    <property type="match status" value="1"/>
</dbReference>
<dbReference type="GO" id="GO:0005524">
    <property type="term" value="F:ATP binding"/>
    <property type="evidence" value="ECO:0007669"/>
    <property type="project" value="UniProtKB-KW"/>
</dbReference>
<dbReference type="SUPFAM" id="SSF52540">
    <property type="entry name" value="P-loop containing nucleoside triphosphate hydrolases"/>
    <property type="match status" value="1"/>
</dbReference>
<proteinExistence type="predicted"/>
<organism evidence="2 3">
    <name type="scientific">Legionella beliardensis</name>
    <dbReference type="NCBI Taxonomy" id="91822"/>
    <lineage>
        <taxon>Bacteria</taxon>
        <taxon>Pseudomonadati</taxon>
        <taxon>Pseudomonadota</taxon>
        <taxon>Gammaproteobacteria</taxon>
        <taxon>Legionellales</taxon>
        <taxon>Legionellaceae</taxon>
        <taxon>Legionella</taxon>
    </lineage>
</organism>
<keyword evidence="2" id="KW-0547">Nucleotide-binding</keyword>
<gene>
    <name evidence="2" type="primary">ctrD_1</name>
    <name evidence="2" type="ORF">NCTC13315_00561</name>
</gene>